<comment type="caution">
    <text evidence="10">The sequence shown here is derived from an EMBL/GenBank/DDBJ whole genome shotgun (WGS) entry which is preliminary data.</text>
</comment>
<organism evidence="10 11">
    <name type="scientific">Eleutherodactylus coqui</name>
    <name type="common">Puerto Rican coqui</name>
    <dbReference type="NCBI Taxonomy" id="57060"/>
    <lineage>
        <taxon>Eukaryota</taxon>
        <taxon>Metazoa</taxon>
        <taxon>Chordata</taxon>
        <taxon>Craniata</taxon>
        <taxon>Vertebrata</taxon>
        <taxon>Euteleostomi</taxon>
        <taxon>Amphibia</taxon>
        <taxon>Batrachia</taxon>
        <taxon>Anura</taxon>
        <taxon>Neobatrachia</taxon>
        <taxon>Hyloidea</taxon>
        <taxon>Eleutherodactylidae</taxon>
        <taxon>Eleutherodactylinae</taxon>
        <taxon>Eleutherodactylus</taxon>
        <taxon>Eleutherodactylus</taxon>
    </lineage>
</organism>
<dbReference type="PANTHER" id="PTHR33966">
    <property type="entry name" value="PROTEIN ODR-4 HOMOLOG"/>
    <property type="match status" value="1"/>
</dbReference>
<sequence length="453" mass="51046">MGRSYYVEEAVEKYFTKIVQQEKSYVIGLLIGHCSPQRDYVVLAVQTPQKEDQGEVPKKKSGSSTLDDIDEEWVSIHANQVNRMLPGGLLVVGVFLITSPELSKDSQNALRKLIFAVDKSSRKNRLWSLDENDVTDRVAVHICSATKKNTCRTFEVSDPKSTAKPADWKYQNTPSYWLTINGNVHVDLTIPLSSCATYQDRQKCTRQGLAQWAKELENAVIFFNGQVKDKDGDLVDEQKKSRSVAHCSPQTISANILLASNPFNRSTALVQVCKSSLSIQGVVKCRAYLSNNKPKVKDAVQAIKRDLLNTVSDRCEILFEDIILNGSQHESEKAPCPLPQRLFIPIPGSNIMLCDYVFGDEAEEDLQNRFLEMMDLEVFRKDLEFAEEIHTRDTHAKDDQYPHDSYQPDKSSNEEMHTLKKGASTKFQQNIGLLMATAVVLLAALISLHYLNQ</sequence>
<comment type="subcellular location">
    <subcellularLocation>
        <location evidence="2">Membrane</location>
    </subcellularLocation>
</comment>
<dbReference type="Pfam" id="PF14778">
    <property type="entry name" value="ODR4-like"/>
    <property type="match status" value="1"/>
</dbReference>
<comment type="similarity">
    <text evidence="3">Belongs to the ODR-4 family.</text>
</comment>
<comment type="function">
    <text evidence="1">May play a role in the trafficking of a subset of G-protein coupled receptors.</text>
</comment>
<dbReference type="OrthoDB" id="21458at2759"/>
<keyword evidence="7 9" id="KW-0472">Membrane</keyword>
<keyword evidence="11" id="KW-1185">Reference proteome</keyword>
<evidence type="ECO:0000313" key="11">
    <source>
        <dbReference type="Proteomes" id="UP000770717"/>
    </source>
</evidence>
<accession>A0A8J6F9U0</accession>
<evidence type="ECO:0000256" key="9">
    <source>
        <dbReference type="SAM" id="Phobius"/>
    </source>
</evidence>
<dbReference type="Proteomes" id="UP000770717">
    <property type="component" value="Unassembled WGS sequence"/>
</dbReference>
<dbReference type="GO" id="GO:0012505">
    <property type="term" value="C:endomembrane system"/>
    <property type="evidence" value="ECO:0007669"/>
    <property type="project" value="TreeGrafter"/>
</dbReference>
<feature type="compositionally biased region" description="Basic and acidic residues" evidence="8">
    <location>
        <begin position="391"/>
        <end position="402"/>
    </location>
</feature>
<dbReference type="PANTHER" id="PTHR33966:SF1">
    <property type="entry name" value="PROTEIN ODR-4 HOMOLOG"/>
    <property type="match status" value="1"/>
</dbReference>
<evidence type="ECO:0000256" key="2">
    <source>
        <dbReference type="ARBA" id="ARBA00004370"/>
    </source>
</evidence>
<dbReference type="InterPro" id="IPR029454">
    <property type="entry name" value="ODR-4-like"/>
</dbReference>
<keyword evidence="5 9" id="KW-0812">Transmembrane</keyword>
<protein>
    <recommendedName>
        <fullName evidence="4">Protein odr-4 homolog</fullName>
    </recommendedName>
</protein>
<feature type="region of interest" description="Disordered" evidence="8">
    <location>
        <begin position="391"/>
        <end position="415"/>
    </location>
</feature>
<dbReference type="AlphaFoldDB" id="A0A8J6F9U0"/>
<reference evidence="10" key="1">
    <citation type="thesis" date="2020" institute="ProQuest LLC" country="789 East Eisenhower Parkway, Ann Arbor, MI, USA">
        <title>Comparative Genomics and Chromosome Evolution.</title>
        <authorList>
            <person name="Mudd A.B."/>
        </authorList>
    </citation>
    <scope>NUCLEOTIDE SEQUENCE</scope>
    <source>
        <strain evidence="10">HN-11 Male</strain>
        <tissue evidence="10">Kidney and liver</tissue>
    </source>
</reference>
<dbReference type="EMBL" id="WNTK01000005">
    <property type="protein sequence ID" value="KAG9483376.1"/>
    <property type="molecule type" value="Genomic_DNA"/>
</dbReference>
<evidence type="ECO:0000256" key="7">
    <source>
        <dbReference type="ARBA" id="ARBA00023136"/>
    </source>
</evidence>
<dbReference type="GO" id="GO:0008104">
    <property type="term" value="P:intracellular protein localization"/>
    <property type="evidence" value="ECO:0007669"/>
    <property type="project" value="TreeGrafter"/>
</dbReference>
<evidence type="ECO:0000256" key="5">
    <source>
        <dbReference type="ARBA" id="ARBA00022692"/>
    </source>
</evidence>
<proteinExistence type="inferred from homology"/>
<evidence type="ECO:0000313" key="10">
    <source>
        <dbReference type="EMBL" id="KAG9483376.1"/>
    </source>
</evidence>
<evidence type="ECO:0000256" key="4">
    <source>
        <dbReference type="ARBA" id="ARBA00020550"/>
    </source>
</evidence>
<dbReference type="GO" id="GO:0016020">
    <property type="term" value="C:membrane"/>
    <property type="evidence" value="ECO:0007669"/>
    <property type="project" value="UniProtKB-SubCell"/>
</dbReference>
<keyword evidence="6 9" id="KW-1133">Transmembrane helix</keyword>
<evidence type="ECO:0000256" key="3">
    <source>
        <dbReference type="ARBA" id="ARBA00010131"/>
    </source>
</evidence>
<evidence type="ECO:0000256" key="1">
    <source>
        <dbReference type="ARBA" id="ARBA00003891"/>
    </source>
</evidence>
<name>A0A8J6F9U0_ELECQ</name>
<gene>
    <name evidence="10" type="ORF">GDO78_009343</name>
</gene>
<evidence type="ECO:0000256" key="8">
    <source>
        <dbReference type="SAM" id="MobiDB-lite"/>
    </source>
</evidence>
<evidence type="ECO:0000256" key="6">
    <source>
        <dbReference type="ARBA" id="ARBA00022989"/>
    </source>
</evidence>
<feature type="transmembrane region" description="Helical" evidence="9">
    <location>
        <begin position="431"/>
        <end position="451"/>
    </location>
</feature>